<keyword evidence="9" id="KW-1185">Reference proteome</keyword>
<comment type="subcellular location">
    <subcellularLocation>
        <location evidence="1">Cell membrane</location>
        <topology evidence="1">Multi-pass membrane protein</topology>
    </subcellularLocation>
</comment>
<evidence type="ECO:0000256" key="6">
    <source>
        <dbReference type="SAM" id="Phobius"/>
    </source>
</evidence>
<dbReference type="InterPro" id="IPR052053">
    <property type="entry name" value="IM_YidH-like"/>
</dbReference>
<dbReference type="RefSeq" id="WP_163732985.1">
    <property type="nucleotide sequence ID" value="NZ_JAAGOA010000002.1"/>
</dbReference>
<keyword evidence="5 6" id="KW-0472">Membrane</keyword>
<gene>
    <name evidence="8" type="ORF">G1H10_04070</name>
</gene>
<reference evidence="8 9" key="1">
    <citation type="submission" date="2020-02" db="EMBL/GenBank/DDBJ databases">
        <authorList>
            <person name="Li X.-J."/>
            <person name="Han X.-M."/>
        </authorList>
    </citation>
    <scope>NUCLEOTIDE SEQUENCE [LARGE SCALE GENOMIC DNA]</scope>
    <source>
        <strain evidence="8 9">CCTCC AB 2017055</strain>
    </source>
</reference>
<evidence type="ECO:0000259" key="7">
    <source>
        <dbReference type="Pfam" id="PF02656"/>
    </source>
</evidence>
<evidence type="ECO:0000256" key="4">
    <source>
        <dbReference type="ARBA" id="ARBA00022989"/>
    </source>
</evidence>
<evidence type="ECO:0000256" key="1">
    <source>
        <dbReference type="ARBA" id="ARBA00004651"/>
    </source>
</evidence>
<dbReference type="GO" id="GO:0005886">
    <property type="term" value="C:plasma membrane"/>
    <property type="evidence" value="ECO:0007669"/>
    <property type="project" value="UniProtKB-SubCell"/>
</dbReference>
<dbReference type="Proteomes" id="UP000475214">
    <property type="component" value="Unassembled WGS sequence"/>
</dbReference>
<evidence type="ECO:0000313" key="8">
    <source>
        <dbReference type="EMBL" id="NED99336.1"/>
    </source>
</evidence>
<dbReference type="InterPro" id="IPR003807">
    <property type="entry name" value="DUF202"/>
</dbReference>
<feature type="transmembrane region" description="Helical" evidence="6">
    <location>
        <begin position="101"/>
        <end position="126"/>
    </location>
</feature>
<evidence type="ECO:0000313" key="9">
    <source>
        <dbReference type="Proteomes" id="UP000475214"/>
    </source>
</evidence>
<sequence>MVGGADDENSRRRWPRRVYEVGEEPDPRFTFANERTFLAWIRTALALVAAGIALEALEVPAQTAARVPLVLVLALLGAASSSVAFVRWARAERALRQSKPLPAPALAPVLAFGLAVLAVTIGVVFLTSL</sequence>
<evidence type="ECO:0000256" key="5">
    <source>
        <dbReference type="ARBA" id="ARBA00023136"/>
    </source>
</evidence>
<comment type="caution">
    <text evidence="8">The sequence shown here is derived from an EMBL/GenBank/DDBJ whole genome shotgun (WGS) entry which is preliminary data.</text>
</comment>
<evidence type="ECO:0000256" key="2">
    <source>
        <dbReference type="ARBA" id="ARBA00022475"/>
    </source>
</evidence>
<accession>A0A6L9S2Q6</accession>
<keyword evidence="4 6" id="KW-1133">Transmembrane helix</keyword>
<feature type="transmembrane region" description="Helical" evidence="6">
    <location>
        <begin position="37"/>
        <end position="57"/>
    </location>
</feature>
<dbReference type="Pfam" id="PF02656">
    <property type="entry name" value="DUF202"/>
    <property type="match status" value="1"/>
</dbReference>
<proteinExistence type="predicted"/>
<organism evidence="8 9">
    <name type="scientific">Phytoactinopolyspora halotolerans</name>
    <dbReference type="NCBI Taxonomy" id="1981512"/>
    <lineage>
        <taxon>Bacteria</taxon>
        <taxon>Bacillati</taxon>
        <taxon>Actinomycetota</taxon>
        <taxon>Actinomycetes</taxon>
        <taxon>Jiangellales</taxon>
        <taxon>Jiangellaceae</taxon>
        <taxon>Phytoactinopolyspora</taxon>
    </lineage>
</organism>
<keyword evidence="2" id="KW-1003">Cell membrane</keyword>
<evidence type="ECO:0000256" key="3">
    <source>
        <dbReference type="ARBA" id="ARBA00022692"/>
    </source>
</evidence>
<name>A0A6L9S2Q6_9ACTN</name>
<dbReference type="AlphaFoldDB" id="A0A6L9S2Q6"/>
<dbReference type="PANTHER" id="PTHR34187:SF2">
    <property type="entry name" value="DUF202 DOMAIN-CONTAINING PROTEIN"/>
    <property type="match status" value="1"/>
</dbReference>
<feature type="domain" description="DUF202" evidence="7">
    <location>
        <begin position="28"/>
        <end position="94"/>
    </location>
</feature>
<protein>
    <submittedName>
        <fullName evidence="8">DUF202 domain-containing protein</fullName>
    </submittedName>
</protein>
<keyword evidence="3 6" id="KW-0812">Transmembrane</keyword>
<feature type="transmembrane region" description="Helical" evidence="6">
    <location>
        <begin position="69"/>
        <end position="89"/>
    </location>
</feature>
<dbReference type="EMBL" id="JAAGOA010000002">
    <property type="protein sequence ID" value="NED99336.1"/>
    <property type="molecule type" value="Genomic_DNA"/>
</dbReference>
<dbReference type="PANTHER" id="PTHR34187">
    <property type="entry name" value="FGR18P"/>
    <property type="match status" value="1"/>
</dbReference>